<proteinExistence type="inferred from homology"/>
<dbReference type="SUPFAM" id="SSF46934">
    <property type="entry name" value="UBA-like"/>
    <property type="match status" value="1"/>
</dbReference>
<dbReference type="Pfam" id="PF03474">
    <property type="entry name" value="DMA"/>
    <property type="match status" value="1"/>
</dbReference>
<evidence type="ECO:0000256" key="2">
    <source>
        <dbReference type="SAM" id="MobiDB-lite"/>
    </source>
</evidence>
<feature type="domain" description="DMA" evidence="3">
    <location>
        <begin position="82"/>
        <end position="116"/>
    </location>
</feature>
<reference evidence="4" key="1">
    <citation type="submission" date="2022-01" db="EMBL/GenBank/DDBJ databases">
        <authorList>
            <person name="King R."/>
        </authorList>
    </citation>
    <scope>NUCLEOTIDE SEQUENCE</scope>
</reference>
<dbReference type="Proteomes" id="UP001153620">
    <property type="component" value="Chromosome 3"/>
</dbReference>
<reference evidence="4" key="2">
    <citation type="submission" date="2022-10" db="EMBL/GenBank/DDBJ databases">
        <authorList>
            <consortium name="ENA_rothamsted_submissions"/>
            <consortium name="culmorum"/>
            <person name="King R."/>
        </authorList>
    </citation>
    <scope>NUCLEOTIDE SEQUENCE</scope>
</reference>
<dbReference type="InterPro" id="IPR005173">
    <property type="entry name" value="DMA"/>
</dbReference>
<sequence>MAQQVALKRQQAVEDAIALRLASNETGKSLESLPPGKIFGMKVTEPKTESSPSPTIEVQSTHDEMSKKSDSVSSSTPLVSQNAIEMLSSLFPHRKRSVLELVLRRCDLDLLKAIEQCSKTQQPSHSLISTRESPASSPEIQSAFRPIASSKTSITPTLHQLSAIPTQNPSSYTSLIAYPNKWFLPIPVTMSHHHLASLPRCNMANCTMCLHHPATL</sequence>
<protein>
    <recommendedName>
        <fullName evidence="3">DMA domain-containing protein</fullName>
    </recommendedName>
</protein>
<evidence type="ECO:0000313" key="4">
    <source>
        <dbReference type="EMBL" id="CAG9806862.1"/>
    </source>
</evidence>
<gene>
    <name evidence="4" type="ORF">CHIRRI_LOCUS9716</name>
</gene>
<name>A0A9N9S279_9DIPT</name>
<feature type="region of interest" description="Disordered" evidence="2">
    <location>
        <begin position="30"/>
        <end position="75"/>
    </location>
</feature>
<dbReference type="InterPro" id="IPR009060">
    <property type="entry name" value="UBA-like_sf"/>
</dbReference>
<organism evidence="4 5">
    <name type="scientific">Chironomus riparius</name>
    <dbReference type="NCBI Taxonomy" id="315576"/>
    <lineage>
        <taxon>Eukaryota</taxon>
        <taxon>Metazoa</taxon>
        <taxon>Ecdysozoa</taxon>
        <taxon>Arthropoda</taxon>
        <taxon>Hexapoda</taxon>
        <taxon>Insecta</taxon>
        <taxon>Pterygota</taxon>
        <taxon>Neoptera</taxon>
        <taxon>Endopterygota</taxon>
        <taxon>Diptera</taxon>
        <taxon>Nematocera</taxon>
        <taxon>Chironomoidea</taxon>
        <taxon>Chironomidae</taxon>
        <taxon>Chironominae</taxon>
        <taxon>Chironomus</taxon>
    </lineage>
</organism>
<feature type="compositionally biased region" description="Polar residues" evidence="2">
    <location>
        <begin position="49"/>
        <end position="59"/>
    </location>
</feature>
<dbReference type="CDD" id="cd14370">
    <property type="entry name" value="CUE_DMA"/>
    <property type="match status" value="1"/>
</dbReference>
<feature type="compositionally biased region" description="Basic and acidic residues" evidence="2">
    <location>
        <begin position="60"/>
        <end position="70"/>
    </location>
</feature>
<accession>A0A9N9S279</accession>
<dbReference type="AlphaFoldDB" id="A0A9N9S279"/>
<evidence type="ECO:0000259" key="3">
    <source>
        <dbReference type="Pfam" id="PF03474"/>
    </source>
</evidence>
<dbReference type="OrthoDB" id="6162476at2759"/>
<evidence type="ECO:0000256" key="1">
    <source>
        <dbReference type="ARBA" id="ARBA00006834"/>
    </source>
</evidence>
<dbReference type="EMBL" id="OU895879">
    <property type="protein sequence ID" value="CAG9806862.1"/>
    <property type="molecule type" value="Genomic_DNA"/>
</dbReference>
<comment type="similarity">
    <text evidence="1">Belongs to the DMRT family.</text>
</comment>
<keyword evidence="5" id="KW-1185">Reference proteome</keyword>
<evidence type="ECO:0000313" key="5">
    <source>
        <dbReference type="Proteomes" id="UP001153620"/>
    </source>
</evidence>